<dbReference type="InterPro" id="IPR038765">
    <property type="entry name" value="Papain-like_cys_pep_sf"/>
</dbReference>
<dbReference type="Gene3D" id="3.10.620.30">
    <property type="match status" value="1"/>
</dbReference>
<dbReference type="SMART" id="SM00460">
    <property type="entry name" value="TGc"/>
    <property type="match status" value="1"/>
</dbReference>
<keyword evidence="2" id="KW-0378">Hydrolase</keyword>
<dbReference type="Proteomes" id="UP000055014">
    <property type="component" value="Unassembled WGS sequence"/>
</dbReference>
<dbReference type="EMBL" id="LGGW01000084">
    <property type="protein sequence ID" value="KUK89525.1"/>
    <property type="molecule type" value="Genomic_DNA"/>
</dbReference>
<name>A0A101I6E8_9BACT</name>
<dbReference type="PANTHER" id="PTHR38339">
    <property type="entry name" value="TRANSGLUTAMINASE DOMAIN PROTEIN"/>
    <property type="match status" value="1"/>
</dbReference>
<dbReference type="GO" id="GO:0008233">
    <property type="term" value="F:peptidase activity"/>
    <property type="evidence" value="ECO:0007669"/>
    <property type="project" value="UniProtKB-KW"/>
</dbReference>
<evidence type="ECO:0000259" key="1">
    <source>
        <dbReference type="SMART" id="SM00460"/>
    </source>
</evidence>
<dbReference type="SUPFAM" id="SSF54001">
    <property type="entry name" value="Cysteine proteinases"/>
    <property type="match status" value="1"/>
</dbReference>
<evidence type="ECO:0000313" key="3">
    <source>
        <dbReference type="Proteomes" id="UP000055014"/>
    </source>
</evidence>
<sequence>MEFLAAQLPERISYFESTGDYKGALEEIEHQLGEYLPSLVEKRLLWEKERILRLKDNYPYTSEKAFDVLSDIFVDFSREEFDSLSDAKKLDSIVFDGEERFERRFDKNLLFVMPEYENRLKKKDTDREETRASLHREINRLISDRRPAKYKINARSSIAVRSSEDSFFRCWLPVSRIGDQVSSTKIIRTSHSCFLSPDAYPQRTVYMEADSKHDTLFSVDFEYEISEISSSINPYECTEPDRKRFQSYLGEKAPHIVFSPLMKSLAKEIAGGETNAYFIAKSFYNWICENIKYTFMSEYALYPNLSEFAAINLRGDCGVKALLFITLCRIKGIPARWQSGWFAAPKGASPHDWALIWLEPFGWIPVDCSFGGSRKDIPAYKEFYFGNLDAFRMISNSAFMSPLIPAKKFYRSDPFDNQVGEIEMDSRAMRSYERDYSLEILSFERVV</sequence>
<dbReference type="InterPro" id="IPR002931">
    <property type="entry name" value="Transglutaminase-like"/>
</dbReference>
<dbReference type="PATRIC" id="fig|1236046.5.peg.718"/>
<comment type="caution">
    <text evidence="2">The sequence shown here is derived from an EMBL/GenBank/DDBJ whole genome shotgun (WGS) entry which is preliminary data.</text>
</comment>
<feature type="domain" description="Transglutaminase-like" evidence="1">
    <location>
        <begin position="309"/>
        <end position="370"/>
    </location>
</feature>
<dbReference type="Pfam" id="PF01841">
    <property type="entry name" value="Transglut_core"/>
    <property type="match status" value="1"/>
</dbReference>
<dbReference type="PANTHER" id="PTHR38339:SF1">
    <property type="entry name" value="TRANSGLUTAMINASE-LIKE DOMAIN-CONTAINING PROTEIN"/>
    <property type="match status" value="1"/>
</dbReference>
<keyword evidence="2" id="KW-0645">Protease</keyword>
<organism evidence="2 3">
    <name type="scientific">Mesotoga infera</name>
    <dbReference type="NCBI Taxonomy" id="1236046"/>
    <lineage>
        <taxon>Bacteria</taxon>
        <taxon>Thermotogati</taxon>
        <taxon>Thermotogota</taxon>
        <taxon>Thermotogae</taxon>
        <taxon>Kosmotogales</taxon>
        <taxon>Kosmotogaceae</taxon>
        <taxon>Mesotoga</taxon>
    </lineage>
</organism>
<accession>A0A101I6E8</accession>
<evidence type="ECO:0000313" key="2">
    <source>
        <dbReference type="EMBL" id="KUK89525.1"/>
    </source>
</evidence>
<proteinExistence type="predicted"/>
<reference evidence="3" key="1">
    <citation type="journal article" date="2015" name="MBio">
        <title>Genome-Resolved Metagenomic Analysis Reveals Roles for Candidate Phyla and Other Microbial Community Members in Biogeochemical Transformations in Oil Reservoirs.</title>
        <authorList>
            <person name="Hu P."/>
            <person name="Tom L."/>
            <person name="Singh A."/>
            <person name="Thomas B.C."/>
            <person name="Baker B.J."/>
            <person name="Piceno Y.M."/>
            <person name="Andersen G.L."/>
            <person name="Banfield J.F."/>
        </authorList>
    </citation>
    <scope>NUCLEOTIDE SEQUENCE [LARGE SCALE GENOMIC DNA]</scope>
</reference>
<protein>
    <submittedName>
        <fullName evidence="2">Transglutaminase-like enzyme, predicted cysteine protease</fullName>
    </submittedName>
</protein>
<gene>
    <name evidence="2" type="ORF">XE02_0979</name>
</gene>
<dbReference type="AlphaFoldDB" id="A0A101I6E8"/>
<dbReference type="GO" id="GO:0006508">
    <property type="term" value="P:proteolysis"/>
    <property type="evidence" value="ECO:0007669"/>
    <property type="project" value="UniProtKB-KW"/>
</dbReference>